<name>A0A830HY88_9CHLO</name>
<keyword evidence="2" id="KW-0378">Hydrolase</keyword>
<comment type="caution">
    <text evidence="4">The sequence shown here is derived from an EMBL/GenBank/DDBJ whole genome shotgun (WGS) entry which is preliminary data.</text>
</comment>
<gene>
    <name evidence="4" type="ORF">PPROV_000950100</name>
</gene>
<reference evidence="4" key="1">
    <citation type="submission" date="2020-10" db="EMBL/GenBank/DDBJ databases">
        <title>Unveiling of a novel bifunctional photoreceptor, Dualchrome1, isolated from a cosmopolitan green alga.</title>
        <authorList>
            <person name="Suzuki S."/>
            <person name="Kawachi M."/>
        </authorList>
    </citation>
    <scope>NUCLEOTIDE SEQUENCE</scope>
    <source>
        <strain evidence="4">NIES 2893</strain>
    </source>
</reference>
<dbReference type="Proteomes" id="UP000660262">
    <property type="component" value="Unassembled WGS sequence"/>
</dbReference>
<evidence type="ECO:0000259" key="3">
    <source>
        <dbReference type="PROSITE" id="PS51462"/>
    </source>
</evidence>
<dbReference type="GO" id="GO:0051287">
    <property type="term" value="F:NAD binding"/>
    <property type="evidence" value="ECO:0007669"/>
    <property type="project" value="TreeGrafter"/>
</dbReference>
<feature type="domain" description="Nudix hydrolase" evidence="3">
    <location>
        <begin position="185"/>
        <end position="326"/>
    </location>
</feature>
<dbReference type="GO" id="GO:0035529">
    <property type="term" value="F:NADH pyrophosphatase activity"/>
    <property type="evidence" value="ECO:0007669"/>
    <property type="project" value="TreeGrafter"/>
</dbReference>
<dbReference type="SUPFAM" id="SSF55811">
    <property type="entry name" value="Nudix"/>
    <property type="match status" value="1"/>
</dbReference>
<protein>
    <recommendedName>
        <fullName evidence="3">Nudix hydrolase domain-containing protein</fullName>
    </recommendedName>
</protein>
<evidence type="ECO:0000256" key="2">
    <source>
        <dbReference type="ARBA" id="ARBA00022801"/>
    </source>
</evidence>
<dbReference type="Pfam" id="PF18290">
    <property type="entry name" value="Nudix_hydro"/>
    <property type="match status" value="1"/>
</dbReference>
<dbReference type="InterPro" id="IPR020084">
    <property type="entry name" value="NUDIX_hydrolase_CS"/>
</dbReference>
<dbReference type="Gene3D" id="3.90.79.10">
    <property type="entry name" value="Nucleoside Triphosphate Pyrophosphohydrolase"/>
    <property type="match status" value="1"/>
</dbReference>
<dbReference type="CDD" id="cd04670">
    <property type="entry name" value="NUDIX_ASFGF2_Nudt6"/>
    <property type="match status" value="1"/>
</dbReference>
<organism evidence="4 5">
    <name type="scientific">Pycnococcus provasolii</name>
    <dbReference type="NCBI Taxonomy" id="41880"/>
    <lineage>
        <taxon>Eukaryota</taxon>
        <taxon>Viridiplantae</taxon>
        <taxon>Chlorophyta</taxon>
        <taxon>Pseudoscourfieldiophyceae</taxon>
        <taxon>Pseudoscourfieldiales</taxon>
        <taxon>Pycnococcaceae</taxon>
        <taxon>Pycnococcus</taxon>
    </lineage>
</organism>
<dbReference type="InterPro" id="IPR015797">
    <property type="entry name" value="NUDIX_hydrolase-like_dom_sf"/>
</dbReference>
<proteinExistence type="inferred from homology"/>
<accession>A0A830HY88</accession>
<evidence type="ECO:0000313" key="4">
    <source>
        <dbReference type="EMBL" id="GHP10770.1"/>
    </source>
</evidence>
<evidence type="ECO:0000313" key="5">
    <source>
        <dbReference type="Proteomes" id="UP000660262"/>
    </source>
</evidence>
<dbReference type="Gene3D" id="3.40.630.30">
    <property type="match status" value="1"/>
</dbReference>
<dbReference type="OrthoDB" id="447842at2759"/>
<dbReference type="PROSITE" id="PS00893">
    <property type="entry name" value="NUDIX_BOX"/>
    <property type="match status" value="1"/>
</dbReference>
<dbReference type="Pfam" id="PF00293">
    <property type="entry name" value="NUDIX"/>
    <property type="match status" value="1"/>
</dbReference>
<dbReference type="InterPro" id="IPR003293">
    <property type="entry name" value="Nudix_hydrolase6-like"/>
</dbReference>
<dbReference type="PROSITE" id="PS51462">
    <property type="entry name" value="NUDIX"/>
    <property type="match status" value="1"/>
</dbReference>
<dbReference type="InterPro" id="IPR040618">
    <property type="entry name" value="Pre-Nudix"/>
</dbReference>
<comment type="similarity">
    <text evidence="1">Belongs to the Nudix hydrolase family.</text>
</comment>
<dbReference type="PANTHER" id="PTHR13994">
    <property type="entry name" value="NUDIX HYDROLASE RELATED"/>
    <property type="match status" value="1"/>
</dbReference>
<sequence>MRSMLGWSRAMSVSVSMMRRCSRGIPISAVSARWCRYGGALVPTSTLRPNVSIVARGSGSHAGAVMLGAVVTAAATNNDANTVACEAGVQQLAWTRDRYDGAIIDAESVAHDASTFEVQLEQAERTWKLEKCRGVWLKLPTSHAHLVGVATQRGGFEFHHAEPGYVMLNRWLPEDEPNLMPPGASHQVGIGAVVLNSRGELLVVQERHGPLRGMGVWKVPTGLIHVGENVSDGAVREVEEETGVSGCTFDRVLAVRQAHGFLFGKSDLFFLVALRVNESECKLDSDGRPLLTPQLEELEGCRWIDVSEYAAGQEKAFADRYQRVHESLNRAISTYQQGEYGGLVVDDLMPLPSSSSSVKADDPPRRLQLLLTSARNLNGKEDERSKL</sequence>
<keyword evidence="5" id="KW-1185">Reference proteome</keyword>
<dbReference type="PANTHER" id="PTHR13994:SF13">
    <property type="entry name" value="FI03680P"/>
    <property type="match status" value="1"/>
</dbReference>
<dbReference type="AlphaFoldDB" id="A0A830HY88"/>
<dbReference type="InterPro" id="IPR000086">
    <property type="entry name" value="NUDIX_hydrolase_dom"/>
</dbReference>
<dbReference type="GO" id="GO:0047631">
    <property type="term" value="F:ADP-ribose diphosphatase activity"/>
    <property type="evidence" value="ECO:0007669"/>
    <property type="project" value="TreeGrafter"/>
</dbReference>
<evidence type="ECO:0000256" key="1">
    <source>
        <dbReference type="ARBA" id="ARBA00005582"/>
    </source>
</evidence>
<dbReference type="EMBL" id="BNJQ01000031">
    <property type="protein sequence ID" value="GHP10770.1"/>
    <property type="molecule type" value="Genomic_DNA"/>
</dbReference>